<dbReference type="AlphaFoldDB" id="A0A3B0UT24"/>
<dbReference type="SUPFAM" id="SSF55154">
    <property type="entry name" value="CYTH-like phosphatases"/>
    <property type="match status" value="1"/>
</dbReference>
<protein>
    <recommendedName>
        <fullName evidence="1">CYTH domain-containing protein</fullName>
    </recommendedName>
</protein>
<reference evidence="2" key="1">
    <citation type="submission" date="2018-06" db="EMBL/GenBank/DDBJ databases">
        <authorList>
            <person name="Zhirakovskaya E."/>
        </authorList>
    </citation>
    <scope>NUCLEOTIDE SEQUENCE</scope>
</reference>
<dbReference type="PIRSF" id="PIRSF016487">
    <property type="entry name" value="CYTH_UCP016487"/>
    <property type="match status" value="1"/>
</dbReference>
<feature type="domain" description="CYTH" evidence="1">
    <location>
        <begin position="2"/>
        <end position="160"/>
    </location>
</feature>
<dbReference type="SMART" id="SM01118">
    <property type="entry name" value="CYTH"/>
    <property type="match status" value="1"/>
</dbReference>
<dbReference type="Pfam" id="PF01928">
    <property type="entry name" value="CYTH"/>
    <property type="match status" value="1"/>
</dbReference>
<sequence length="160" mass="18380">MAQEIEFKFLVKGDFKPFVTKKMEITQAYLSIQHGRTVRIRIQDGKGYINIKGPAKISGIMRYEWEQKISLKDAKDLMEFRETGLVVKTRYIVPAGNGLVFEVDEFHGDNVGLLMAEIELPSANTSFEKPDWLGEEVTGNHSFYSAELSKNPYRNWKELT</sequence>
<dbReference type="EMBL" id="UOET01000234">
    <property type="protein sequence ID" value="VAW28407.1"/>
    <property type="molecule type" value="Genomic_DNA"/>
</dbReference>
<evidence type="ECO:0000259" key="1">
    <source>
        <dbReference type="PROSITE" id="PS51707"/>
    </source>
</evidence>
<name>A0A3B0UT24_9ZZZZ</name>
<dbReference type="PANTHER" id="PTHR40114">
    <property type="entry name" value="SLR0698 PROTEIN"/>
    <property type="match status" value="1"/>
</dbReference>
<gene>
    <name evidence="2" type="ORF">MNBD_BACTEROID07-312</name>
</gene>
<proteinExistence type="predicted"/>
<dbReference type="Gene3D" id="2.40.320.10">
    <property type="entry name" value="Hypothetical Protein Pfu-838710-001"/>
    <property type="match status" value="1"/>
</dbReference>
<accession>A0A3B0UT24</accession>
<dbReference type="InterPro" id="IPR023577">
    <property type="entry name" value="CYTH_domain"/>
</dbReference>
<dbReference type="CDD" id="cd07891">
    <property type="entry name" value="CYTH-like_CthTTM-like_1"/>
    <property type="match status" value="1"/>
</dbReference>
<evidence type="ECO:0000313" key="2">
    <source>
        <dbReference type="EMBL" id="VAW28407.1"/>
    </source>
</evidence>
<dbReference type="PANTHER" id="PTHR40114:SF1">
    <property type="entry name" value="SLR0698 PROTEIN"/>
    <property type="match status" value="1"/>
</dbReference>
<dbReference type="PROSITE" id="PS51707">
    <property type="entry name" value="CYTH"/>
    <property type="match status" value="1"/>
</dbReference>
<organism evidence="2">
    <name type="scientific">hydrothermal vent metagenome</name>
    <dbReference type="NCBI Taxonomy" id="652676"/>
    <lineage>
        <taxon>unclassified sequences</taxon>
        <taxon>metagenomes</taxon>
        <taxon>ecological metagenomes</taxon>
    </lineage>
</organism>
<dbReference type="InterPro" id="IPR033469">
    <property type="entry name" value="CYTH-like_dom_sf"/>
</dbReference>
<dbReference type="InterPro" id="IPR012042">
    <property type="entry name" value="NeuTTM/CthTTM-like"/>
</dbReference>